<gene>
    <name evidence="2" type="ORF">JCM19240_3474</name>
</gene>
<dbReference type="AlphaFoldDB" id="A0A090T8N5"/>
<comment type="caution">
    <text evidence="2">The sequence shown here is derived from an EMBL/GenBank/DDBJ whole genome shotgun (WGS) entry which is preliminary data.</text>
</comment>
<organism evidence="2 3">
    <name type="scientific">Vibrio maritimus</name>
    <dbReference type="NCBI Taxonomy" id="990268"/>
    <lineage>
        <taxon>Bacteria</taxon>
        <taxon>Pseudomonadati</taxon>
        <taxon>Pseudomonadota</taxon>
        <taxon>Gammaproteobacteria</taxon>
        <taxon>Vibrionales</taxon>
        <taxon>Vibrionaceae</taxon>
        <taxon>Vibrio</taxon>
    </lineage>
</organism>
<dbReference type="Proteomes" id="UP000029224">
    <property type="component" value="Unassembled WGS sequence"/>
</dbReference>
<dbReference type="OrthoDB" id="8758573at2"/>
<keyword evidence="1" id="KW-1133">Transmembrane helix</keyword>
<keyword evidence="1" id="KW-0472">Membrane</keyword>
<feature type="transmembrane region" description="Helical" evidence="1">
    <location>
        <begin position="12"/>
        <end position="29"/>
    </location>
</feature>
<evidence type="ECO:0000256" key="1">
    <source>
        <dbReference type="SAM" id="Phobius"/>
    </source>
</evidence>
<evidence type="ECO:0000313" key="2">
    <source>
        <dbReference type="EMBL" id="GAL35104.1"/>
    </source>
</evidence>
<proteinExistence type="predicted"/>
<reference evidence="2 3" key="1">
    <citation type="submission" date="2014-09" db="EMBL/GenBank/DDBJ databases">
        <title>Vibrio maritimus JCM 19240. (C210) whole genome shotgun sequence.</title>
        <authorList>
            <person name="Sawabe T."/>
            <person name="Meirelles P."/>
            <person name="Nakanishi M."/>
            <person name="Sayaka M."/>
            <person name="Hattori M."/>
            <person name="Ohkuma M."/>
        </authorList>
    </citation>
    <scope>NUCLEOTIDE SEQUENCE [LARGE SCALE GENOMIC DNA]</scope>
    <source>
        <strain evidence="2 3">JCM 19240</strain>
    </source>
</reference>
<protein>
    <submittedName>
        <fullName evidence="2">Uncharacterized protein</fullName>
    </submittedName>
</protein>
<sequence length="73" mass="8023">MNGKNIRMVLRWAHIVLALLVGAAFYSPLASNEAYIAATLWGFIPALALTGIGMWKQSLMMKLLKPVGKKAHQ</sequence>
<feature type="transmembrane region" description="Helical" evidence="1">
    <location>
        <begin position="35"/>
        <end position="55"/>
    </location>
</feature>
<accession>A0A090T8N5</accession>
<keyword evidence="3" id="KW-1185">Reference proteome</keyword>
<dbReference type="EMBL" id="BBMT01000006">
    <property type="protein sequence ID" value="GAL35104.1"/>
    <property type="molecule type" value="Genomic_DNA"/>
</dbReference>
<keyword evidence="1" id="KW-0812">Transmembrane</keyword>
<name>A0A090T8N5_9VIBR</name>
<evidence type="ECO:0000313" key="3">
    <source>
        <dbReference type="Proteomes" id="UP000029224"/>
    </source>
</evidence>
<reference evidence="2 3" key="2">
    <citation type="submission" date="2014-09" db="EMBL/GenBank/DDBJ databases">
        <authorList>
            <consortium name="NBRP consortium"/>
            <person name="Sawabe T."/>
            <person name="Meirelles P."/>
            <person name="Nakanishi M."/>
            <person name="Sayaka M."/>
            <person name="Hattori M."/>
            <person name="Ohkuma M."/>
        </authorList>
    </citation>
    <scope>NUCLEOTIDE SEQUENCE [LARGE SCALE GENOMIC DNA]</scope>
    <source>
        <strain evidence="2 3">JCM 19240</strain>
    </source>
</reference>